<dbReference type="HOGENOM" id="CLU_996698_0_0_11"/>
<keyword evidence="2" id="KW-1133">Transmembrane helix</keyword>
<dbReference type="KEGG" id="xce:Xcel_2744"/>
<accession>D1BXW7</accession>
<evidence type="ECO:0000256" key="1">
    <source>
        <dbReference type="SAM" id="MobiDB-lite"/>
    </source>
</evidence>
<dbReference type="EMBL" id="CP001821">
    <property type="protein sequence ID" value="ACZ31758.1"/>
    <property type="molecule type" value="Genomic_DNA"/>
</dbReference>
<dbReference type="RefSeq" id="WP_012879500.1">
    <property type="nucleotide sequence ID" value="NC_013530.1"/>
</dbReference>
<evidence type="ECO:0000256" key="2">
    <source>
        <dbReference type="SAM" id="Phobius"/>
    </source>
</evidence>
<evidence type="ECO:0000313" key="3">
    <source>
        <dbReference type="EMBL" id="ACZ31758.1"/>
    </source>
</evidence>
<dbReference type="Proteomes" id="UP000002255">
    <property type="component" value="Chromosome"/>
</dbReference>
<protein>
    <submittedName>
        <fullName evidence="3">Uncharacterized protein</fullName>
    </submittedName>
</protein>
<proteinExistence type="predicted"/>
<keyword evidence="4" id="KW-1185">Reference proteome</keyword>
<reference evidence="3 4" key="2">
    <citation type="journal article" date="2010" name="Stand. Genomic Sci.">
        <title>Complete genome sequence of Xylanimonas cellulosilytica type strain (XIL07).</title>
        <authorList>
            <person name="Foster B."/>
            <person name="Pukall R."/>
            <person name="Abt B."/>
            <person name="Nolan M."/>
            <person name="Glavina Del Rio T."/>
            <person name="Chen F."/>
            <person name="Lucas S."/>
            <person name="Tice H."/>
            <person name="Pitluck S."/>
            <person name="Cheng J.-F."/>
            <person name="Chertkov O."/>
            <person name="Brettin T."/>
            <person name="Han C."/>
            <person name="Detter J.C."/>
            <person name="Bruce D."/>
            <person name="Goodwin L."/>
            <person name="Ivanova N."/>
            <person name="Mavromatis K."/>
            <person name="Pati A."/>
            <person name="Mikhailova N."/>
            <person name="Chen A."/>
            <person name="Palaniappan K."/>
            <person name="Land M."/>
            <person name="Hauser L."/>
            <person name="Chang Y.-J."/>
            <person name="Jeffries C.D."/>
            <person name="Chain P."/>
            <person name="Rohde M."/>
            <person name="Goeker M."/>
            <person name="Bristow J."/>
            <person name="Eisen J.A."/>
            <person name="Markowitz V."/>
            <person name="Hugenholtz P."/>
            <person name="Kyrpides N.C."/>
            <person name="Klenk H.-P."/>
            <person name="Lapidus A."/>
        </authorList>
    </citation>
    <scope>NUCLEOTIDE SEQUENCE [LARGE SCALE GENOMIC DNA]</scope>
    <source>
        <strain evidence="4">DSM 15894 / CECT 5975 / LMG 20990 / XIL07</strain>
    </source>
</reference>
<name>D1BXW7_XYLCX</name>
<dbReference type="eggNOG" id="ENOG5030VJG">
    <property type="taxonomic scope" value="Bacteria"/>
</dbReference>
<dbReference type="OrthoDB" id="3293457at2"/>
<evidence type="ECO:0000313" key="4">
    <source>
        <dbReference type="Proteomes" id="UP000002255"/>
    </source>
</evidence>
<gene>
    <name evidence="3" type="ordered locus">Xcel_2744</name>
</gene>
<keyword evidence="2" id="KW-0472">Membrane</keyword>
<reference evidence="4" key="1">
    <citation type="submission" date="2009-11" db="EMBL/GenBank/DDBJ databases">
        <title>The complete chromosome of Xylanimonas cellulosilytica DSM 15894.</title>
        <authorList>
            <consortium name="US DOE Joint Genome Institute (JGI-PGF)"/>
            <person name="Lucas S."/>
            <person name="Copeland A."/>
            <person name="Lapidus A."/>
            <person name="Glavina del Rio T."/>
            <person name="Dalin E."/>
            <person name="Tice H."/>
            <person name="Bruce D."/>
            <person name="Goodwin L."/>
            <person name="Pitluck S."/>
            <person name="Kyrpides N."/>
            <person name="Mavromatis K."/>
            <person name="Ivanova N."/>
            <person name="Mikhailova N."/>
            <person name="Foster B."/>
            <person name="Clum A."/>
            <person name="Brettin T."/>
            <person name="Detter J.C."/>
            <person name="Han C."/>
            <person name="Larimer F."/>
            <person name="Land M."/>
            <person name="Hauser L."/>
            <person name="Markowitz V."/>
            <person name="Cheng J.F."/>
            <person name="Hugenholtz P."/>
            <person name="Woyke T."/>
            <person name="Wu D."/>
            <person name="Gehrich-Schroeter G."/>
            <person name="Schneider S."/>
            <person name="Pukall S.R."/>
            <person name="Klenk H.P."/>
            <person name="Eisen J.A."/>
        </authorList>
    </citation>
    <scope>NUCLEOTIDE SEQUENCE [LARGE SCALE GENOMIC DNA]</scope>
    <source>
        <strain evidence="4">DSM 15894 / CECT 5975 / LMG 20990 / XIL07</strain>
    </source>
</reference>
<feature type="region of interest" description="Disordered" evidence="1">
    <location>
        <begin position="105"/>
        <end position="126"/>
    </location>
</feature>
<organism evidence="3 4">
    <name type="scientific">Xylanimonas cellulosilytica (strain DSM 15894 / JCM 12276 / CECT 5975 / KCTC 9989 / LMG 20990 / NBRC 107835 / XIL07)</name>
    <dbReference type="NCBI Taxonomy" id="446471"/>
    <lineage>
        <taxon>Bacteria</taxon>
        <taxon>Bacillati</taxon>
        <taxon>Actinomycetota</taxon>
        <taxon>Actinomycetes</taxon>
        <taxon>Micrococcales</taxon>
        <taxon>Promicromonosporaceae</taxon>
        <taxon>Xylanimonas</taxon>
    </lineage>
</organism>
<feature type="transmembrane region" description="Helical" evidence="2">
    <location>
        <begin position="68"/>
        <end position="88"/>
    </location>
</feature>
<dbReference type="AlphaFoldDB" id="D1BXW7"/>
<keyword evidence="2" id="KW-0812">Transmembrane</keyword>
<sequence length="273" mass="27817">MNRNDSLVRAVRLLDPADRYIDTGADRAQSMLHTILAAEPATPTRRRPATVTTGSAEQRGPVLRGRRLALLGGVATVVAAALVVTPALTGGDKAFATWTAAPTGMSAQQRDDAAGSCRAQMSDGGGADDATSLASASVAIAEARGVWTTVLLAGDDGFAALCITDQSGPLFSDRMIGSVGIADVATPGPRDVVGTDLGVGTIGSDISLIAGLAGTEVVGVTYASRAHGTVTATVSYGHFALWFPGDELMWASAGVDVDVTFTDGTSRTVRLSL</sequence>
<dbReference type="STRING" id="446471.Xcel_2744"/>